<evidence type="ECO:0000313" key="2">
    <source>
        <dbReference type="EMBL" id="MDX8150267.1"/>
    </source>
</evidence>
<dbReference type="InterPro" id="IPR011078">
    <property type="entry name" value="PyrdxlP_homeostasis"/>
</dbReference>
<organism evidence="2 3">
    <name type="scientific">Patulibacter brassicae</name>
    <dbReference type="NCBI Taxonomy" id="1705717"/>
    <lineage>
        <taxon>Bacteria</taxon>
        <taxon>Bacillati</taxon>
        <taxon>Actinomycetota</taxon>
        <taxon>Thermoleophilia</taxon>
        <taxon>Solirubrobacterales</taxon>
        <taxon>Patulibacteraceae</taxon>
        <taxon>Patulibacter</taxon>
    </lineage>
</organism>
<keyword evidence="3" id="KW-1185">Reference proteome</keyword>
<dbReference type="PIRSF" id="PIRSF004848">
    <property type="entry name" value="YBL036c_PLPDEIII"/>
    <property type="match status" value="1"/>
</dbReference>
<gene>
    <name evidence="2" type="ORF">SK069_01550</name>
</gene>
<dbReference type="Gene3D" id="3.20.20.10">
    <property type="entry name" value="Alanine racemase"/>
    <property type="match status" value="1"/>
</dbReference>
<evidence type="ECO:0000313" key="3">
    <source>
        <dbReference type="Proteomes" id="UP001277761"/>
    </source>
</evidence>
<keyword evidence="1" id="KW-0663">Pyridoxal phosphate</keyword>
<proteinExistence type="predicted"/>
<dbReference type="EMBL" id="JAXAVX010000001">
    <property type="protein sequence ID" value="MDX8150267.1"/>
    <property type="molecule type" value="Genomic_DNA"/>
</dbReference>
<dbReference type="PANTHER" id="PTHR10146:SF14">
    <property type="entry name" value="PYRIDOXAL PHOSPHATE HOMEOSTASIS PROTEIN"/>
    <property type="match status" value="1"/>
</dbReference>
<name>A0ABU4VEP0_9ACTN</name>
<dbReference type="InterPro" id="IPR029066">
    <property type="entry name" value="PLP-binding_barrel"/>
</dbReference>
<accession>A0ABU4VEP0</accession>
<reference evidence="2 3" key="1">
    <citation type="submission" date="2023-11" db="EMBL/GenBank/DDBJ databases">
        <authorList>
            <person name="Xu M."/>
            <person name="Jiang T."/>
        </authorList>
    </citation>
    <scope>NUCLEOTIDE SEQUENCE [LARGE SCALE GENOMIC DNA]</scope>
    <source>
        <strain evidence="2 3">SD</strain>
    </source>
</reference>
<dbReference type="RefSeq" id="WP_319952418.1">
    <property type="nucleotide sequence ID" value="NZ_JAXAVX010000001.1"/>
</dbReference>
<comment type="caution">
    <text evidence="2">The sequence shown here is derived from an EMBL/GenBank/DDBJ whole genome shotgun (WGS) entry which is preliminary data.</text>
</comment>
<dbReference type="CDD" id="cd00635">
    <property type="entry name" value="PLPDE_III_YBL036c_like"/>
    <property type="match status" value="1"/>
</dbReference>
<evidence type="ECO:0000256" key="1">
    <source>
        <dbReference type="ARBA" id="ARBA00022898"/>
    </source>
</evidence>
<sequence>MVALIERIDPDAVAARLARTRERIAEACARSGRDPAAVDVLVATKYLVPDQVPLLAGAGVTLVGENRAQALQEKVALPGAEALRWEFIGHLQSRKVPDVLPHVRRIHSVASDSVLRRLERHRDLAPDGFDVLLEVNVSGEDAKSGIAPDELPAYLERCPVPVAGLMTMPPFAEDPEDSRRWFSALRELAERHGLRELSMGTTQDHLVAVEEGATVVRLGSGLLRD</sequence>
<dbReference type="SUPFAM" id="SSF51419">
    <property type="entry name" value="PLP-binding barrel"/>
    <property type="match status" value="1"/>
</dbReference>
<dbReference type="Proteomes" id="UP001277761">
    <property type="component" value="Unassembled WGS sequence"/>
</dbReference>
<dbReference type="NCBIfam" id="TIGR00044">
    <property type="entry name" value="YggS family pyridoxal phosphate-dependent enzyme"/>
    <property type="match status" value="1"/>
</dbReference>
<dbReference type="PANTHER" id="PTHR10146">
    <property type="entry name" value="PROLINE SYNTHETASE CO-TRANSCRIBED BACTERIAL HOMOLOG PROTEIN"/>
    <property type="match status" value="1"/>
</dbReference>
<protein>
    <submittedName>
        <fullName evidence="2">YggS family pyridoxal phosphate-dependent enzyme</fullName>
    </submittedName>
</protein>